<organism evidence="3 4">
    <name type="scientific">Qipengyuania profundimaris</name>
    <dbReference type="NCBI Taxonomy" id="3067652"/>
    <lineage>
        <taxon>Bacteria</taxon>
        <taxon>Pseudomonadati</taxon>
        <taxon>Pseudomonadota</taxon>
        <taxon>Alphaproteobacteria</taxon>
        <taxon>Sphingomonadales</taxon>
        <taxon>Erythrobacteraceae</taxon>
        <taxon>Qipengyuania</taxon>
    </lineage>
</organism>
<comment type="caution">
    <text evidence="3">The sequence shown here is derived from an EMBL/GenBank/DDBJ whole genome shotgun (WGS) entry which is preliminary data.</text>
</comment>
<feature type="signal peptide" evidence="2">
    <location>
        <begin position="1"/>
        <end position="22"/>
    </location>
</feature>
<evidence type="ECO:0008006" key="5">
    <source>
        <dbReference type="Google" id="ProtNLM"/>
    </source>
</evidence>
<proteinExistence type="predicted"/>
<evidence type="ECO:0000256" key="2">
    <source>
        <dbReference type="SAM" id="SignalP"/>
    </source>
</evidence>
<evidence type="ECO:0000313" key="3">
    <source>
        <dbReference type="EMBL" id="MDP4574140.1"/>
    </source>
</evidence>
<name>A0ABT9HLX1_9SPHN</name>
<dbReference type="Proteomes" id="UP001240639">
    <property type="component" value="Unassembled WGS sequence"/>
</dbReference>
<accession>A0ABT9HLX1</accession>
<feature type="region of interest" description="Disordered" evidence="1">
    <location>
        <begin position="277"/>
        <end position="298"/>
    </location>
</feature>
<keyword evidence="4" id="KW-1185">Reference proteome</keyword>
<evidence type="ECO:0000256" key="1">
    <source>
        <dbReference type="SAM" id="MobiDB-lite"/>
    </source>
</evidence>
<protein>
    <recommendedName>
        <fullName evidence="5">Alpha/beta hydrolase</fullName>
    </recommendedName>
</protein>
<feature type="chain" id="PRO_5046981950" description="Alpha/beta hydrolase" evidence="2">
    <location>
        <begin position="23"/>
        <end position="313"/>
    </location>
</feature>
<sequence length="313" mass="34181">MLRILASLLSLVALALSGPAAAQSLGLVAMPVVFVSTPVVQPIEGAPFHDPREGQKVLADAVALPAPLPPRRGADFVGIRPQAELSVSDAPRWQAPHAIDRTRRDYRRGIARFGPFLVLDQRRVALLGETDRASPAAFAAMLRDFPGLAQIDMVECPGTQDDIANMKLGRMIRAARLVTHVPTNGSVRSGAVELFLAGVERDISDGAEFAVHSWMDDYGREASDFAADAPENRKYLAYYREMGMSEGQARTFYDFTNSVPHRSARWLGARDMRRLTAPGLRHASERREPKPVAPVREAAEPAPKLAYAAMTFS</sequence>
<dbReference type="EMBL" id="JAVAIM010000001">
    <property type="protein sequence ID" value="MDP4574140.1"/>
    <property type="molecule type" value="Genomic_DNA"/>
</dbReference>
<dbReference type="RefSeq" id="WP_305931587.1">
    <property type="nucleotide sequence ID" value="NZ_JAVAIM010000001.1"/>
</dbReference>
<evidence type="ECO:0000313" key="4">
    <source>
        <dbReference type="Proteomes" id="UP001240639"/>
    </source>
</evidence>
<keyword evidence="2" id="KW-0732">Signal</keyword>
<gene>
    <name evidence="3" type="ORF">Q9K02_03170</name>
</gene>
<reference evidence="3 4" key="1">
    <citation type="submission" date="2023-08" db="EMBL/GenBank/DDBJ databases">
        <title>genomic of G39.</title>
        <authorList>
            <person name="Wang Y."/>
        </authorList>
    </citation>
    <scope>NUCLEOTIDE SEQUENCE [LARGE SCALE GENOMIC DNA]</scope>
    <source>
        <strain evidence="3 4">G39</strain>
    </source>
</reference>